<evidence type="ECO:0000313" key="3">
    <source>
        <dbReference type="Proteomes" id="UP000636709"/>
    </source>
</evidence>
<dbReference type="AlphaFoldDB" id="A0A835A937"/>
<proteinExistence type="predicted"/>
<feature type="compositionally biased region" description="Low complexity" evidence="1">
    <location>
        <begin position="26"/>
        <end position="40"/>
    </location>
</feature>
<dbReference type="Proteomes" id="UP000636709">
    <property type="component" value="Unassembled WGS sequence"/>
</dbReference>
<sequence>MVSVKRSWPHILRNSVKPISNKRLSLTTCSSTSEPSSSSSIRRAMPRTTRRSRSLIRKITKESMKKLTMN</sequence>
<protein>
    <submittedName>
        <fullName evidence="2">Uncharacterized protein</fullName>
    </submittedName>
</protein>
<feature type="region of interest" description="Disordered" evidence="1">
    <location>
        <begin position="26"/>
        <end position="52"/>
    </location>
</feature>
<keyword evidence="3" id="KW-1185">Reference proteome</keyword>
<accession>A0A835A937</accession>
<evidence type="ECO:0000256" key="1">
    <source>
        <dbReference type="SAM" id="MobiDB-lite"/>
    </source>
</evidence>
<gene>
    <name evidence="2" type="ORF">HU200_060508</name>
</gene>
<evidence type="ECO:0000313" key="2">
    <source>
        <dbReference type="EMBL" id="KAF8656717.1"/>
    </source>
</evidence>
<reference evidence="2" key="1">
    <citation type="submission" date="2020-07" db="EMBL/GenBank/DDBJ databases">
        <title>Genome sequence and genetic diversity analysis of an under-domesticated orphan crop, white fonio (Digitaria exilis).</title>
        <authorList>
            <person name="Bennetzen J.L."/>
            <person name="Chen S."/>
            <person name="Ma X."/>
            <person name="Wang X."/>
            <person name="Yssel A.E.J."/>
            <person name="Chaluvadi S.R."/>
            <person name="Johnson M."/>
            <person name="Gangashetty P."/>
            <person name="Hamidou F."/>
            <person name="Sanogo M.D."/>
            <person name="Zwaenepoel A."/>
            <person name="Wallace J."/>
            <person name="Van De Peer Y."/>
            <person name="Van Deynze A."/>
        </authorList>
    </citation>
    <scope>NUCLEOTIDE SEQUENCE</scope>
    <source>
        <tissue evidence="2">Leaves</tissue>
    </source>
</reference>
<name>A0A835A937_9POAL</name>
<dbReference type="EMBL" id="JACEFO010002535">
    <property type="protein sequence ID" value="KAF8656717.1"/>
    <property type="molecule type" value="Genomic_DNA"/>
</dbReference>
<comment type="caution">
    <text evidence="2">The sequence shown here is derived from an EMBL/GenBank/DDBJ whole genome shotgun (WGS) entry which is preliminary data.</text>
</comment>
<organism evidence="2 3">
    <name type="scientific">Digitaria exilis</name>
    <dbReference type="NCBI Taxonomy" id="1010633"/>
    <lineage>
        <taxon>Eukaryota</taxon>
        <taxon>Viridiplantae</taxon>
        <taxon>Streptophyta</taxon>
        <taxon>Embryophyta</taxon>
        <taxon>Tracheophyta</taxon>
        <taxon>Spermatophyta</taxon>
        <taxon>Magnoliopsida</taxon>
        <taxon>Liliopsida</taxon>
        <taxon>Poales</taxon>
        <taxon>Poaceae</taxon>
        <taxon>PACMAD clade</taxon>
        <taxon>Panicoideae</taxon>
        <taxon>Panicodae</taxon>
        <taxon>Paniceae</taxon>
        <taxon>Anthephorinae</taxon>
        <taxon>Digitaria</taxon>
    </lineage>
</organism>